<gene>
    <name evidence="2" type="ORF">IZO911_LOCUS41424</name>
</gene>
<evidence type="ECO:0000259" key="1">
    <source>
        <dbReference type="PROSITE" id="PS50104"/>
    </source>
</evidence>
<dbReference type="PROSITE" id="PS50104">
    <property type="entry name" value="TIR"/>
    <property type="match status" value="1"/>
</dbReference>
<evidence type="ECO:0000313" key="3">
    <source>
        <dbReference type="Proteomes" id="UP000663860"/>
    </source>
</evidence>
<dbReference type="AlphaFoldDB" id="A0A815NUI1"/>
<dbReference type="GO" id="GO:0007165">
    <property type="term" value="P:signal transduction"/>
    <property type="evidence" value="ECO:0007669"/>
    <property type="project" value="InterPro"/>
</dbReference>
<dbReference type="InterPro" id="IPR000157">
    <property type="entry name" value="TIR_dom"/>
</dbReference>
<evidence type="ECO:0000313" key="2">
    <source>
        <dbReference type="EMBL" id="CAF1434415.1"/>
    </source>
</evidence>
<proteinExistence type="predicted"/>
<dbReference type="EMBL" id="CAJNOE010001571">
    <property type="protein sequence ID" value="CAF1434415.1"/>
    <property type="molecule type" value="Genomic_DNA"/>
</dbReference>
<dbReference type="SUPFAM" id="SSF52200">
    <property type="entry name" value="Toll/Interleukin receptor TIR domain"/>
    <property type="match status" value="1"/>
</dbReference>
<sequence>MVERWVWKVLGSGYFDEWINEEHYQEFFYTVASFNKNLILNNDDIELNVKAALLLSVSTDQVSSIFKQINQTDNDNDMFITVASLWFDNHSHFIHYNPPAHAFPITDHINQYILHNYILCKQYKTYLNELSQSVISQSVFTAKMLFYIKTCSFSIFSYINPNTHKISCTADELVRWIRDDYLQIVHIHSRTVALWSKELLACMTQLISFVGGLCWWDGHNGTQIKVLLVTEQTICDHIEDLIRIIDYRPFHKEMKSVRSNDETSIMDAALMILMSIVKTQNVSWFFRSNVSIQNALSTLGEEALYDEICLSVYGILSEVLSDEQLKSLKIANNMGVFFFNMLEKAWHHPLKKYRQIQIEYLLQGSVNLSKHDFIQQETAKMNKIPLFIEMSDQYPIVFDIIWALSFNHDIQQQLRSHPSFIHELSQLAKESNDEQICKTAHGILWNLEITHQDRSIPQSTNENTFHIMISYSHKEKVLCKQLYDELTKNGYRVWIDFDQMHGNVMDAMAQAIDQSEIIIICMSEHYRQSNYCRAEAHYAFQRQRQIVPVLMQKHYKPDGWLLFLIGQLLYVDFTKYEFVRAMEMLSKELKAIHIPDINIISVQPKKDIDIINPNISQSSPPQIFFDNILQWSQTQAHQWLLQHKLVQLSRLLNDCDGRSLVHLYKYIEQSQSSQIFSSLQEDSLRRISQSISLIELSCFHSLMYQQRQKTKKINKIN</sequence>
<dbReference type="Pfam" id="PF13676">
    <property type="entry name" value="TIR_2"/>
    <property type="match status" value="1"/>
</dbReference>
<dbReference type="PANTHER" id="PTHR46270">
    <property type="entry name" value="ARMADILLO-TYPE FOLD-RELATED"/>
    <property type="match status" value="1"/>
</dbReference>
<organism evidence="2 3">
    <name type="scientific">Adineta steineri</name>
    <dbReference type="NCBI Taxonomy" id="433720"/>
    <lineage>
        <taxon>Eukaryota</taxon>
        <taxon>Metazoa</taxon>
        <taxon>Spiralia</taxon>
        <taxon>Gnathifera</taxon>
        <taxon>Rotifera</taxon>
        <taxon>Eurotatoria</taxon>
        <taxon>Bdelloidea</taxon>
        <taxon>Adinetida</taxon>
        <taxon>Adinetidae</taxon>
        <taxon>Adineta</taxon>
    </lineage>
</organism>
<dbReference type="InterPro" id="IPR035897">
    <property type="entry name" value="Toll_tir_struct_dom_sf"/>
</dbReference>
<comment type="caution">
    <text evidence="2">The sequence shown here is derived from an EMBL/GenBank/DDBJ whole genome shotgun (WGS) entry which is preliminary data.</text>
</comment>
<feature type="domain" description="TIR" evidence="1">
    <location>
        <begin position="463"/>
        <end position="593"/>
    </location>
</feature>
<reference evidence="2" key="1">
    <citation type="submission" date="2021-02" db="EMBL/GenBank/DDBJ databases">
        <authorList>
            <person name="Nowell W R."/>
        </authorList>
    </citation>
    <scope>NUCLEOTIDE SEQUENCE</scope>
</reference>
<dbReference type="PANTHER" id="PTHR46270:SF2">
    <property type="entry name" value="TIR DOMAIN-CONTAINING PROTEIN"/>
    <property type="match status" value="1"/>
</dbReference>
<protein>
    <recommendedName>
        <fullName evidence="1">TIR domain-containing protein</fullName>
    </recommendedName>
</protein>
<dbReference type="Proteomes" id="UP000663860">
    <property type="component" value="Unassembled WGS sequence"/>
</dbReference>
<accession>A0A815NUI1</accession>
<dbReference type="Gene3D" id="3.40.50.10140">
    <property type="entry name" value="Toll/interleukin-1 receptor homology (TIR) domain"/>
    <property type="match status" value="1"/>
</dbReference>
<name>A0A815NUI1_9BILA</name>